<feature type="transmembrane region" description="Helical" evidence="8">
    <location>
        <begin position="351"/>
        <end position="371"/>
    </location>
</feature>
<accession>A0A7W6P163</accession>
<proteinExistence type="inferred from homology"/>
<keyword evidence="6 8" id="KW-1133">Transmembrane helix</keyword>
<sequence length="412" mass="43018">MHRKTALPPVRFLDRKTPPHIITLVLIAGLAALNQNIFLPALPEMAAFFRTDYAVMQLTLSGYLAGTAALQLLIGPLSDRYGRRPVMIGALVVLIAATIVCVLSTHVAVFLAARMVQTTVVAGMVLSRAIVRDMVPVEQAASMLGYVTMGMAMVPMFGPAIGGMLSELFGWQASFTALGILAILVLIVVIADLGETNRNPSASFRAQFAVWPDLLGSRIFWNYALISVFISGAFFSFLGGAPFAGTTLLKLTPGALGLQFLYTAAGYMAGNFLSGRYARRLGLMRMLLIGNGISLLGVGLALAFALAGHFTALSFFGSMVLMGLGNGVALPSANAGMVNVRPDLAGSASGLGGALTLGLGAILSVIASSIMSEETGVIPLLVVMFACAVAAMLSIGLLRSSTRKAGGDRLDN</sequence>
<name>A0A7W6P163_9HYPH</name>
<dbReference type="InterPro" id="IPR004812">
    <property type="entry name" value="Efflux_drug-R_Bcr/CmlA"/>
</dbReference>
<feature type="transmembrane region" description="Helical" evidence="8">
    <location>
        <begin position="256"/>
        <end position="274"/>
    </location>
</feature>
<dbReference type="InterPro" id="IPR050189">
    <property type="entry name" value="MFS_Efflux_Transporters"/>
</dbReference>
<evidence type="ECO:0000256" key="1">
    <source>
        <dbReference type="ARBA" id="ARBA00004651"/>
    </source>
</evidence>
<feature type="transmembrane region" description="Helical" evidence="8">
    <location>
        <begin position="220"/>
        <end position="244"/>
    </location>
</feature>
<evidence type="ECO:0000256" key="5">
    <source>
        <dbReference type="ARBA" id="ARBA00022692"/>
    </source>
</evidence>
<feature type="transmembrane region" description="Helical" evidence="8">
    <location>
        <begin position="377"/>
        <end position="398"/>
    </location>
</feature>
<keyword evidence="7 8" id="KW-0472">Membrane</keyword>
<dbReference type="Gene3D" id="1.20.1720.10">
    <property type="entry name" value="Multidrug resistance protein D"/>
    <property type="match status" value="1"/>
</dbReference>
<keyword evidence="11" id="KW-1185">Reference proteome</keyword>
<feature type="transmembrane region" description="Helical" evidence="8">
    <location>
        <begin position="111"/>
        <end position="131"/>
    </location>
</feature>
<dbReference type="AlphaFoldDB" id="A0A7W6P163"/>
<comment type="caution">
    <text evidence="10">The sequence shown here is derived from an EMBL/GenBank/DDBJ whole genome shotgun (WGS) entry which is preliminary data.</text>
</comment>
<gene>
    <name evidence="10" type="ORF">GGQ66_002050</name>
</gene>
<dbReference type="InterPro" id="IPR005829">
    <property type="entry name" value="Sugar_transporter_CS"/>
</dbReference>
<evidence type="ECO:0000259" key="9">
    <source>
        <dbReference type="PROSITE" id="PS50850"/>
    </source>
</evidence>
<protein>
    <recommendedName>
        <fullName evidence="8">Bcr/CflA family efflux transporter</fullName>
    </recommendedName>
</protein>
<dbReference type="SUPFAM" id="SSF103473">
    <property type="entry name" value="MFS general substrate transporter"/>
    <property type="match status" value="1"/>
</dbReference>
<dbReference type="GO" id="GO:1990961">
    <property type="term" value="P:xenobiotic detoxification by transmembrane export across the plasma membrane"/>
    <property type="evidence" value="ECO:0007669"/>
    <property type="project" value="InterPro"/>
</dbReference>
<comment type="similarity">
    <text evidence="2 8">Belongs to the major facilitator superfamily. Bcr/CmlA family.</text>
</comment>
<keyword evidence="3 8" id="KW-0813">Transport</keyword>
<dbReference type="Proteomes" id="UP000584824">
    <property type="component" value="Unassembled WGS sequence"/>
</dbReference>
<dbReference type="CDD" id="cd17320">
    <property type="entry name" value="MFS_MdfA_MDR_like"/>
    <property type="match status" value="1"/>
</dbReference>
<evidence type="ECO:0000256" key="6">
    <source>
        <dbReference type="ARBA" id="ARBA00022989"/>
    </source>
</evidence>
<dbReference type="InterPro" id="IPR011701">
    <property type="entry name" value="MFS"/>
</dbReference>
<dbReference type="PROSITE" id="PS50850">
    <property type="entry name" value="MFS"/>
    <property type="match status" value="1"/>
</dbReference>
<keyword evidence="8" id="KW-0997">Cell inner membrane</keyword>
<evidence type="ECO:0000313" key="11">
    <source>
        <dbReference type="Proteomes" id="UP000584824"/>
    </source>
</evidence>
<evidence type="ECO:0000256" key="4">
    <source>
        <dbReference type="ARBA" id="ARBA00022475"/>
    </source>
</evidence>
<comment type="subcellular location">
    <subcellularLocation>
        <location evidence="8">Cell inner membrane</location>
        <topology evidence="8">Multi-pass membrane protein</topology>
    </subcellularLocation>
    <subcellularLocation>
        <location evidence="1">Cell membrane</location>
        <topology evidence="1">Multi-pass membrane protein</topology>
    </subcellularLocation>
</comment>
<dbReference type="InterPro" id="IPR036259">
    <property type="entry name" value="MFS_trans_sf"/>
</dbReference>
<keyword evidence="4" id="KW-1003">Cell membrane</keyword>
<dbReference type="PANTHER" id="PTHR43124">
    <property type="entry name" value="PURINE EFFLUX PUMP PBUE"/>
    <property type="match status" value="1"/>
</dbReference>
<evidence type="ECO:0000256" key="2">
    <source>
        <dbReference type="ARBA" id="ARBA00006236"/>
    </source>
</evidence>
<feature type="transmembrane region" description="Helical" evidence="8">
    <location>
        <begin position="54"/>
        <end position="74"/>
    </location>
</feature>
<dbReference type="Pfam" id="PF07690">
    <property type="entry name" value="MFS_1"/>
    <property type="match status" value="1"/>
</dbReference>
<dbReference type="PANTHER" id="PTHR43124:SF3">
    <property type="entry name" value="CHLORAMPHENICOL EFFLUX PUMP RV0191"/>
    <property type="match status" value="1"/>
</dbReference>
<evidence type="ECO:0000313" key="10">
    <source>
        <dbReference type="EMBL" id="MBB4103492.1"/>
    </source>
</evidence>
<dbReference type="NCBIfam" id="TIGR00710">
    <property type="entry name" value="efflux_Bcr_CflA"/>
    <property type="match status" value="1"/>
</dbReference>
<evidence type="ECO:0000256" key="8">
    <source>
        <dbReference type="RuleBase" id="RU365088"/>
    </source>
</evidence>
<feature type="transmembrane region" description="Helical" evidence="8">
    <location>
        <begin position="21"/>
        <end position="42"/>
    </location>
</feature>
<reference evidence="10 11" key="1">
    <citation type="submission" date="2020-08" db="EMBL/GenBank/DDBJ databases">
        <title>Genomic Encyclopedia of Type Strains, Phase IV (KMG-IV): sequencing the most valuable type-strain genomes for metagenomic binning, comparative biology and taxonomic classification.</title>
        <authorList>
            <person name="Goeker M."/>
        </authorList>
    </citation>
    <scope>NUCLEOTIDE SEQUENCE [LARGE SCALE GENOMIC DNA]</scope>
    <source>
        <strain evidence="10 11">DSM 26385</strain>
    </source>
</reference>
<organism evidence="10 11">
    <name type="scientific">Allorhizobium borbori</name>
    <dbReference type="NCBI Taxonomy" id="485907"/>
    <lineage>
        <taxon>Bacteria</taxon>
        <taxon>Pseudomonadati</taxon>
        <taxon>Pseudomonadota</taxon>
        <taxon>Alphaproteobacteria</taxon>
        <taxon>Hyphomicrobiales</taxon>
        <taxon>Rhizobiaceae</taxon>
        <taxon>Rhizobium/Agrobacterium group</taxon>
        <taxon>Allorhizobium</taxon>
    </lineage>
</organism>
<dbReference type="EMBL" id="JACIDU010000007">
    <property type="protein sequence ID" value="MBB4103492.1"/>
    <property type="molecule type" value="Genomic_DNA"/>
</dbReference>
<dbReference type="GO" id="GO:0005886">
    <property type="term" value="C:plasma membrane"/>
    <property type="evidence" value="ECO:0007669"/>
    <property type="project" value="UniProtKB-SubCell"/>
</dbReference>
<evidence type="ECO:0000256" key="3">
    <source>
        <dbReference type="ARBA" id="ARBA00022448"/>
    </source>
</evidence>
<feature type="transmembrane region" description="Helical" evidence="8">
    <location>
        <begin position="143"/>
        <end position="165"/>
    </location>
</feature>
<feature type="transmembrane region" description="Helical" evidence="8">
    <location>
        <begin position="171"/>
        <end position="191"/>
    </location>
</feature>
<feature type="transmembrane region" description="Helical" evidence="8">
    <location>
        <begin position="86"/>
        <end position="105"/>
    </location>
</feature>
<keyword evidence="5 8" id="KW-0812">Transmembrane</keyword>
<feature type="transmembrane region" description="Helical" evidence="8">
    <location>
        <begin position="286"/>
        <end position="306"/>
    </location>
</feature>
<dbReference type="GO" id="GO:0042910">
    <property type="term" value="F:xenobiotic transmembrane transporter activity"/>
    <property type="evidence" value="ECO:0007669"/>
    <property type="project" value="InterPro"/>
</dbReference>
<evidence type="ECO:0000256" key="7">
    <source>
        <dbReference type="ARBA" id="ARBA00023136"/>
    </source>
</evidence>
<feature type="transmembrane region" description="Helical" evidence="8">
    <location>
        <begin position="312"/>
        <end position="330"/>
    </location>
</feature>
<dbReference type="RefSeq" id="WP_370686326.1">
    <property type="nucleotide sequence ID" value="NZ_JACIDU010000007.1"/>
</dbReference>
<feature type="domain" description="Major facilitator superfamily (MFS) profile" evidence="9">
    <location>
        <begin position="20"/>
        <end position="403"/>
    </location>
</feature>
<dbReference type="PROSITE" id="PS00216">
    <property type="entry name" value="SUGAR_TRANSPORT_1"/>
    <property type="match status" value="1"/>
</dbReference>
<dbReference type="InterPro" id="IPR020846">
    <property type="entry name" value="MFS_dom"/>
</dbReference>